<name>A0A373A0P0_9ACTN</name>
<protein>
    <recommendedName>
        <fullName evidence="5">Secreted protein</fullName>
    </recommendedName>
</protein>
<accession>A0A373A0P0</accession>
<feature type="region of interest" description="Disordered" evidence="1">
    <location>
        <begin position="28"/>
        <end position="55"/>
    </location>
</feature>
<dbReference type="AlphaFoldDB" id="A0A373A0P0"/>
<evidence type="ECO:0000256" key="1">
    <source>
        <dbReference type="SAM" id="MobiDB-lite"/>
    </source>
</evidence>
<sequence>MKNLRVATAAVCALAGAFAGTASAAVAQPADTGPRPVAAHVPPAPSGGRGVVPGDPELRPLTCENGHIFYGWDGAPRTSSDFVGLYTTKPDPADTSRNRLAYAFVSSAGAVRHSFDSEYQSGTGLWAAYWTRDADSETYVIVSEEGPTSKFCS</sequence>
<comment type="caution">
    <text evidence="3">The sequence shown here is derived from an EMBL/GenBank/DDBJ whole genome shotgun (WGS) entry which is preliminary data.</text>
</comment>
<evidence type="ECO:0000313" key="4">
    <source>
        <dbReference type="Proteomes" id="UP000263377"/>
    </source>
</evidence>
<feature type="signal peptide" evidence="2">
    <location>
        <begin position="1"/>
        <end position="24"/>
    </location>
</feature>
<reference evidence="3 4" key="1">
    <citation type="submission" date="2018-08" db="EMBL/GenBank/DDBJ databases">
        <title>Diversity &amp; Physiological Properties of Lignin-Decomposing Actinobacteria from Soil.</title>
        <authorList>
            <person name="Roh S.G."/>
            <person name="Kim S.B."/>
        </authorList>
    </citation>
    <scope>NUCLEOTIDE SEQUENCE [LARGE SCALE GENOMIC DNA]</scope>
    <source>
        <strain evidence="3 4">MMS17-GH009</strain>
    </source>
</reference>
<dbReference type="RefSeq" id="WP_117489852.1">
    <property type="nucleotide sequence ID" value="NZ_QVIG01000001.1"/>
</dbReference>
<keyword evidence="4" id="KW-1185">Reference proteome</keyword>
<gene>
    <name evidence="3" type="ORF">DR950_31775</name>
</gene>
<organism evidence="3 4">
    <name type="scientific">Kitasatospora xanthocidica</name>
    <dbReference type="NCBI Taxonomy" id="83382"/>
    <lineage>
        <taxon>Bacteria</taxon>
        <taxon>Bacillati</taxon>
        <taxon>Actinomycetota</taxon>
        <taxon>Actinomycetes</taxon>
        <taxon>Kitasatosporales</taxon>
        <taxon>Streptomycetaceae</taxon>
        <taxon>Kitasatospora</taxon>
    </lineage>
</organism>
<keyword evidence="2" id="KW-0732">Signal</keyword>
<feature type="chain" id="PRO_5016689339" description="Secreted protein" evidence="2">
    <location>
        <begin position="25"/>
        <end position="153"/>
    </location>
</feature>
<dbReference type="EMBL" id="QVIG01000001">
    <property type="protein sequence ID" value="RGD61716.1"/>
    <property type="molecule type" value="Genomic_DNA"/>
</dbReference>
<evidence type="ECO:0008006" key="5">
    <source>
        <dbReference type="Google" id="ProtNLM"/>
    </source>
</evidence>
<proteinExistence type="predicted"/>
<dbReference type="Proteomes" id="UP000263377">
    <property type="component" value="Unassembled WGS sequence"/>
</dbReference>
<evidence type="ECO:0000256" key="2">
    <source>
        <dbReference type="SAM" id="SignalP"/>
    </source>
</evidence>
<evidence type="ECO:0000313" key="3">
    <source>
        <dbReference type="EMBL" id="RGD61716.1"/>
    </source>
</evidence>